<evidence type="ECO:0000259" key="11">
    <source>
        <dbReference type="PROSITE" id="PS50110"/>
    </source>
</evidence>
<dbReference type="Gene3D" id="3.30.565.10">
    <property type="entry name" value="Histidine kinase-like ATPase, C-terminal domain"/>
    <property type="match status" value="1"/>
</dbReference>
<dbReference type="SUPFAM" id="SSF52172">
    <property type="entry name" value="CheY-like"/>
    <property type="match status" value="1"/>
</dbReference>
<dbReference type="InterPro" id="IPR013655">
    <property type="entry name" value="PAS_fold_3"/>
</dbReference>
<dbReference type="SUPFAM" id="SSF55874">
    <property type="entry name" value="ATPase domain of HSP90 chaperone/DNA topoisomerase II/histidine kinase"/>
    <property type="match status" value="1"/>
</dbReference>
<dbReference type="InterPro" id="IPR035965">
    <property type="entry name" value="PAS-like_dom_sf"/>
</dbReference>
<evidence type="ECO:0000256" key="8">
    <source>
        <dbReference type="PROSITE-ProRule" id="PRU00169"/>
    </source>
</evidence>
<keyword evidence="6 14" id="KW-0418">Kinase</keyword>
<feature type="domain" description="PAS" evidence="12">
    <location>
        <begin position="326"/>
        <end position="373"/>
    </location>
</feature>
<dbReference type="PROSITE" id="PS50109">
    <property type="entry name" value="HIS_KIN"/>
    <property type="match status" value="1"/>
</dbReference>
<dbReference type="InterPro" id="IPR005467">
    <property type="entry name" value="His_kinase_dom"/>
</dbReference>
<dbReference type="CDD" id="cd00130">
    <property type="entry name" value="PAS"/>
    <property type="match status" value="2"/>
</dbReference>
<keyword evidence="15" id="KW-1185">Reference proteome</keyword>
<feature type="domain" description="PAC" evidence="13">
    <location>
        <begin position="507"/>
        <end position="559"/>
    </location>
</feature>
<feature type="domain" description="Phytochrome chromophore attachment site" evidence="9">
    <location>
        <begin position="579"/>
        <end position="713"/>
    </location>
</feature>
<dbReference type="PANTHER" id="PTHR45339:SF1">
    <property type="entry name" value="HYBRID SIGNAL TRANSDUCTION HISTIDINE KINASE J"/>
    <property type="match status" value="1"/>
</dbReference>
<dbReference type="InterPro" id="IPR000014">
    <property type="entry name" value="PAS"/>
</dbReference>
<dbReference type="Pfam" id="PF02518">
    <property type="entry name" value="HATPase_c"/>
    <property type="match status" value="1"/>
</dbReference>
<dbReference type="CDD" id="cd00082">
    <property type="entry name" value="HisKA"/>
    <property type="match status" value="1"/>
</dbReference>
<dbReference type="SMART" id="SM00086">
    <property type="entry name" value="PAC"/>
    <property type="match status" value="3"/>
</dbReference>
<proteinExistence type="inferred from homology"/>
<dbReference type="SMART" id="SM00448">
    <property type="entry name" value="REC"/>
    <property type="match status" value="1"/>
</dbReference>
<dbReference type="InterPro" id="IPR011006">
    <property type="entry name" value="CheY-like_superfamily"/>
</dbReference>
<dbReference type="EC" id="2.7.13.3" evidence="3"/>
<feature type="domain" description="Histidine kinase" evidence="10">
    <location>
        <begin position="930"/>
        <end position="1148"/>
    </location>
</feature>
<dbReference type="InterPro" id="IPR003018">
    <property type="entry name" value="GAF"/>
</dbReference>
<dbReference type="InterPro" id="IPR001789">
    <property type="entry name" value="Sig_transdc_resp-reg_receiver"/>
</dbReference>
<dbReference type="SMART" id="SM00387">
    <property type="entry name" value="HATPase_c"/>
    <property type="match status" value="1"/>
</dbReference>
<feature type="domain" description="Phytochrome chromophore attachment site" evidence="9">
    <location>
        <begin position="763"/>
        <end position="896"/>
    </location>
</feature>
<keyword evidence="5" id="KW-0808">Transferase</keyword>
<dbReference type="EMBL" id="BIMW01000105">
    <property type="protein sequence ID" value="GCE94745.1"/>
    <property type="molecule type" value="Genomic_DNA"/>
</dbReference>
<comment type="catalytic activity">
    <reaction evidence="1">
        <text>ATP + protein L-histidine = ADP + protein N-phospho-L-histidine.</text>
        <dbReference type="EC" id="2.7.13.3"/>
    </reaction>
</comment>
<dbReference type="Gene3D" id="3.30.450.40">
    <property type="match status" value="3"/>
</dbReference>
<dbReference type="InterPro" id="IPR004358">
    <property type="entry name" value="Sig_transdc_His_kin-like_C"/>
</dbReference>
<dbReference type="SMART" id="SM00091">
    <property type="entry name" value="PAS"/>
    <property type="match status" value="3"/>
</dbReference>
<evidence type="ECO:0000256" key="3">
    <source>
        <dbReference type="ARBA" id="ARBA00012438"/>
    </source>
</evidence>
<dbReference type="PROSITE" id="PS50112">
    <property type="entry name" value="PAS"/>
    <property type="match status" value="3"/>
</dbReference>
<dbReference type="NCBIfam" id="TIGR00229">
    <property type="entry name" value="sensory_box"/>
    <property type="match status" value="3"/>
</dbReference>
<dbReference type="SUPFAM" id="SSF55785">
    <property type="entry name" value="PYP-like sensor domain (PAS domain)"/>
    <property type="match status" value="3"/>
</dbReference>
<dbReference type="GO" id="GO:0016301">
    <property type="term" value="F:kinase activity"/>
    <property type="evidence" value="ECO:0007669"/>
    <property type="project" value="UniProtKB-KW"/>
</dbReference>
<evidence type="ECO:0000256" key="6">
    <source>
        <dbReference type="ARBA" id="ARBA00022777"/>
    </source>
</evidence>
<evidence type="ECO:0000256" key="5">
    <source>
        <dbReference type="ARBA" id="ARBA00022679"/>
    </source>
</evidence>
<feature type="modified residue" description="4-aspartylphosphate" evidence="8">
    <location>
        <position position="1231"/>
    </location>
</feature>
<dbReference type="InterPro" id="IPR003661">
    <property type="entry name" value="HisK_dim/P_dom"/>
</dbReference>
<reference evidence="14 15" key="1">
    <citation type="journal article" date="2019" name="J Genomics">
        <title>The Draft Genome of a Hydrogen-producing Cyanobacterium, Arthrospira platensis NIES-46.</title>
        <authorList>
            <person name="Suzuki S."/>
            <person name="Yamaguchi H."/>
            <person name="Kawachi M."/>
        </authorList>
    </citation>
    <scope>NUCLEOTIDE SEQUENCE [LARGE SCALE GENOMIC DNA]</scope>
    <source>
        <strain evidence="14 15">NIES-46</strain>
    </source>
</reference>
<dbReference type="Pfam" id="PF08447">
    <property type="entry name" value="PAS_3"/>
    <property type="match status" value="2"/>
</dbReference>
<dbReference type="Pfam" id="PF01590">
    <property type="entry name" value="GAF"/>
    <property type="match status" value="2"/>
</dbReference>
<feature type="domain" description="Response regulatory" evidence="11">
    <location>
        <begin position="1182"/>
        <end position="1298"/>
    </location>
</feature>
<dbReference type="PROSITE" id="PS50046">
    <property type="entry name" value="PHYTOCHROME_2"/>
    <property type="match status" value="2"/>
</dbReference>
<evidence type="ECO:0000256" key="1">
    <source>
        <dbReference type="ARBA" id="ARBA00000085"/>
    </source>
</evidence>
<dbReference type="InterPro" id="IPR016132">
    <property type="entry name" value="Phyto_chromo_attachment"/>
</dbReference>
<feature type="domain" description="PAC" evidence="13">
    <location>
        <begin position="272"/>
        <end position="325"/>
    </location>
</feature>
<evidence type="ECO:0000256" key="7">
    <source>
        <dbReference type="ARBA" id="ARBA00023012"/>
    </source>
</evidence>
<protein>
    <recommendedName>
        <fullName evidence="3">histidine kinase</fullName>
        <ecNumber evidence="3">2.7.13.3</ecNumber>
    </recommendedName>
</protein>
<dbReference type="InterPro" id="IPR001610">
    <property type="entry name" value="PAC"/>
</dbReference>
<dbReference type="PANTHER" id="PTHR45339">
    <property type="entry name" value="HYBRID SIGNAL TRANSDUCTION HISTIDINE KINASE J"/>
    <property type="match status" value="1"/>
</dbReference>
<dbReference type="InterPro" id="IPR029016">
    <property type="entry name" value="GAF-like_dom_sf"/>
</dbReference>
<dbReference type="InterPro" id="IPR036097">
    <property type="entry name" value="HisK_dim/P_sf"/>
</dbReference>
<dbReference type="InterPro" id="IPR003594">
    <property type="entry name" value="HATPase_dom"/>
</dbReference>
<dbReference type="InterPro" id="IPR000700">
    <property type="entry name" value="PAS-assoc_C"/>
</dbReference>
<dbReference type="PRINTS" id="PR00344">
    <property type="entry name" value="BCTRLSENSOR"/>
</dbReference>
<dbReference type="CDD" id="cd17546">
    <property type="entry name" value="REC_hyHK_CKI1_RcsC-like"/>
    <property type="match status" value="1"/>
</dbReference>
<sequence length="1390" mass="159317">MYKQFYPKKPWLHHQPYIVIYTGTMVTISNSGVSLGCQIFPVNYDSREGENVMNYRPFNILLVTNDDAYEVQLRQLLQFMRSLSVKLERYSPTLEPFEQTFPEYHLYLIDYTTYLLRDWIDRVLPTPVIALVDNSEAGLAALNMGATDYLPINRLILEEIERSLRLSLALGQAHNHQTISSDPNHRTPNLYEDKLFIETIINSFPKLIYIYEPKNLQNVYVNNQIINILGFSPEDLQKLGDRFFWEQIHPDDLPILETILEQVSALSEGEVLDIEYRMRHKNGSYRWLRAQEVPFTKDANGLAVQVLGTAQDITSHKLIESQLQESEARLQVIFNSISDSILMVDCQGIVHAVNPAGLNLFGRTSEELINHELGLPITVGDVAQLGILNPERGLVMVEMTVAETEWLQRPFYVVCFRDITERCKTQEALQESEERFSQVVNHIQDVFWLTSPRGDKLFYISPAYEKIWGRSCQAVYDDPGSWLEAVHPDDLQSVIVNFSYQEYAQSRFIEYRIFKPDGDMLWICDRAFPIKNERGDVVRVARIAEDITNRKKTEEHLRQQAEREHLLYQLTLHISQSLNLDDILQNTVNELRHLLDLDRVLILRCHDQNLATVTHESIVPGIDTILGCKYQDYLYNHGQQNDQKEPLIIYDNDANLRAFSPQHYSFNLQAKSRISVPIYQGDNLWGLLIVHHVAHLRNWENWEIQLLKQLATQLAIAIYQAELYHQLQVELNDRTQAEEALRESLVREMAITQLIQQISQTLELDQIFDNTTKDVQQILDCDSVVIHKFKNPDNYYHHLLLPDLRIISAKHNQESPHIKLVVKHLKSGQVVMADSHQDSSISESQIKLLKSLNIQAYLGVPVYVGETLWGILATYQKESRKWLHHEVKLLTQIARQLGVAIYQAELFTQLQQAKEAADTANRAKSEFLANMSHELRTPLNAILGFTQLLGQNYGLTSQQQEYLQIIQQSGKYLLSLINEVLDLSKIEAGAVTLNPTNFNLITLLKRINTMLQIKASSKNLVMNIQLQQDIPDYVQTDESKLRQVLVNLLDNAIKFTDAGSVTLRVSFVSSVSQLYFEVEDTGPGITPDEQERLFKPFVQTDVGRRHQQGTGLGLAISQQYVSLMGGKITIVSVVDGGAKFMFNIPVEVIKSENIDIEYLPEEELTLDDISCINMAPNQPNYRILLVEDNFNHRQLLVNILTPLGFQVQEAENGQQACDLWQLWHPHLILMDMRMPVMDGYQATQKIRQTPEGRSTIIIAITAHAFESERASILATGCNDLIHKPFNIKTLLDCISANLGVNYIYGKSISNSSSSSSLGPPRLTTKDIDILDYEWIKQFYRAAMAARESQLRGLIAQIPPEHTVIIEGLNWYVNHLLFDQIIDLMEPYNHG</sequence>
<dbReference type="PROSITE" id="PS50110">
    <property type="entry name" value="RESPONSE_REGULATORY"/>
    <property type="match status" value="1"/>
</dbReference>
<evidence type="ECO:0000259" key="9">
    <source>
        <dbReference type="PROSITE" id="PS50046"/>
    </source>
</evidence>
<dbReference type="SUPFAM" id="SSF47384">
    <property type="entry name" value="Homodimeric domain of signal transducing histidine kinase"/>
    <property type="match status" value="1"/>
</dbReference>
<accession>A0A5M3T8I1</accession>
<evidence type="ECO:0000256" key="2">
    <source>
        <dbReference type="ARBA" id="ARBA00006402"/>
    </source>
</evidence>
<dbReference type="CDD" id="cd16922">
    <property type="entry name" value="HATPase_EvgS-ArcB-TorS-like"/>
    <property type="match status" value="1"/>
</dbReference>
<feature type="domain" description="PAS" evidence="12">
    <location>
        <begin position="432"/>
        <end position="494"/>
    </location>
</feature>
<evidence type="ECO:0000259" key="10">
    <source>
        <dbReference type="PROSITE" id="PS50109"/>
    </source>
</evidence>
<keyword evidence="7" id="KW-0902">Two-component regulatory system</keyword>
<keyword evidence="4 8" id="KW-0597">Phosphoprotein</keyword>
<evidence type="ECO:0000313" key="15">
    <source>
        <dbReference type="Proteomes" id="UP000326169"/>
    </source>
</evidence>
<dbReference type="Gene3D" id="3.40.50.2300">
    <property type="match status" value="1"/>
</dbReference>
<dbReference type="Proteomes" id="UP000326169">
    <property type="component" value="Unassembled WGS sequence"/>
</dbReference>
<evidence type="ECO:0000313" key="14">
    <source>
        <dbReference type="EMBL" id="GCE94745.1"/>
    </source>
</evidence>
<evidence type="ECO:0000259" key="13">
    <source>
        <dbReference type="PROSITE" id="PS50113"/>
    </source>
</evidence>
<evidence type="ECO:0000256" key="4">
    <source>
        <dbReference type="ARBA" id="ARBA00022553"/>
    </source>
</evidence>
<name>A0A5M3T8I1_LIMPL</name>
<dbReference type="InterPro" id="IPR036890">
    <property type="entry name" value="HATPase_C_sf"/>
</dbReference>
<evidence type="ECO:0000259" key="12">
    <source>
        <dbReference type="PROSITE" id="PS50112"/>
    </source>
</evidence>
<gene>
    <name evidence="14" type="ORF">NIES46_28050</name>
</gene>
<dbReference type="Pfam" id="PF00072">
    <property type="entry name" value="Response_reg"/>
    <property type="match status" value="1"/>
</dbReference>
<comment type="caution">
    <text evidence="14">The sequence shown here is derived from an EMBL/GenBank/DDBJ whole genome shotgun (WGS) entry which is preliminary data.</text>
</comment>
<dbReference type="Pfam" id="PF00512">
    <property type="entry name" value="HisKA"/>
    <property type="match status" value="1"/>
</dbReference>
<organism evidence="14 15">
    <name type="scientific">Limnospira platensis NIES-46</name>
    <dbReference type="NCBI Taxonomy" id="1236695"/>
    <lineage>
        <taxon>Bacteria</taxon>
        <taxon>Bacillati</taxon>
        <taxon>Cyanobacteriota</taxon>
        <taxon>Cyanophyceae</taxon>
        <taxon>Oscillatoriophycideae</taxon>
        <taxon>Oscillatoriales</taxon>
        <taxon>Sirenicapillariaceae</taxon>
        <taxon>Limnospira</taxon>
    </lineage>
</organism>
<dbReference type="SUPFAM" id="SSF55781">
    <property type="entry name" value="GAF domain-like"/>
    <property type="match status" value="2"/>
</dbReference>
<dbReference type="SMART" id="SM00388">
    <property type="entry name" value="HisKA"/>
    <property type="match status" value="1"/>
</dbReference>
<dbReference type="SMART" id="SM00065">
    <property type="entry name" value="GAF"/>
    <property type="match status" value="2"/>
</dbReference>
<comment type="similarity">
    <text evidence="2">In the N-terminal section; belongs to the phytochrome family.</text>
</comment>
<feature type="domain" description="PAS" evidence="12">
    <location>
        <begin position="193"/>
        <end position="267"/>
    </location>
</feature>
<dbReference type="PROSITE" id="PS50113">
    <property type="entry name" value="PAC"/>
    <property type="match status" value="2"/>
</dbReference>
<dbReference type="Pfam" id="PF13188">
    <property type="entry name" value="PAS_8"/>
    <property type="match status" value="1"/>
</dbReference>
<dbReference type="Gene3D" id="3.30.450.20">
    <property type="entry name" value="PAS domain"/>
    <property type="match status" value="3"/>
</dbReference>
<dbReference type="Gene3D" id="1.10.287.130">
    <property type="match status" value="1"/>
</dbReference>